<organism evidence="1 2">
    <name type="scientific">Pyropia yezoensis</name>
    <name type="common">Susabi-nori</name>
    <name type="synonym">Porphyra yezoensis</name>
    <dbReference type="NCBI Taxonomy" id="2788"/>
    <lineage>
        <taxon>Eukaryota</taxon>
        <taxon>Rhodophyta</taxon>
        <taxon>Bangiophyceae</taxon>
        <taxon>Bangiales</taxon>
        <taxon>Bangiaceae</taxon>
        <taxon>Pyropia</taxon>
    </lineage>
</organism>
<sequence>MMRQAGARLVGPPGPPDEDDPTATAAERVAAALGRRRQREEEELLRLALHAAPRHRAPILRLGLAAQVELEVAGCSLWSTDARDALWGVLTRRGQGESLVAVRQTLWETEGPAVAAAVELVVGVEREAAETAAVAAARSRCDAAVAAARAVAATPGADAAAVAAAEAAILDAAQAVMDAKAAAVGVRAAGSLWLVGLHPAMTDVLPRPLCRELVIVYATRGGVEG</sequence>
<evidence type="ECO:0000313" key="2">
    <source>
        <dbReference type="Proteomes" id="UP000798662"/>
    </source>
</evidence>
<dbReference type="Proteomes" id="UP000798662">
    <property type="component" value="Chromosome 3"/>
</dbReference>
<evidence type="ECO:0000313" key="1">
    <source>
        <dbReference type="EMBL" id="KAK1867810.1"/>
    </source>
</evidence>
<gene>
    <name evidence="1" type="ORF">I4F81_010309</name>
</gene>
<comment type="caution">
    <text evidence="1">The sequence shown here is derived from an EMBL/GenBank/DDBJ whole genome shotgun (WGS) entry which is preliminary data.</text>
</comment>
<reference evidence="1" key="1">
    <citation type="submission" date="2019-11" db="EMBL/GenBank/DDBJ databases">
        <title>Nori genome reveals adaptations in red seaweeds to the harsh intertidal environment.</title>
        <authorList>
            <person name="Wang D."/>
            <person name="Mao Y."/>
        </authorList>
    </citation>
    <scope>NUCLEOTIDE SEQUENCE</scope>
    <source>
        <tissue evidence="1">Gametophyte</tissue>
    </source>
</reference>
<accession>A0ACC3CC45</accession>
<keyword evidence="2" id="KW-1185">Reference proteome</keyword>
<protein>
    <submittedName>
        <fullName evidence="1">Uncharacterized protein</fullName>
    </submittedName>
</protein>
<proteinExistence type="predicted"/>
<dbReference type="EMBL" id="CM020620">
    <property type="protein sequence ID" value="KAK1867810.1"/>
    <property type="molecule type" value="Genomic_DNA"/>
</dbReference>
<name>A0ACC3CC45_PYRYE</name>